<dbReference type="GeneID" id="26796861"/>
<accession>A0A0A0RM71</accession>
<proteinExistence type="predicted"/>
<reference evidence="1 2" key="1">
    <citation type="submission" date="2014-09" db="EMBL/GenBank/DDBJ databases">
        <authorList>
            <person name="Gicewicz E.A."/>
            <person name="Hiryak K.M."/>
            <person name="Horoschock A.N."/>
            <person name="Kneeream E.R."/>
            <person name="Luchetta J."/>
            <person name="Mikolon A.R."/>
            <person name="Smith S.N."/>
            <person name="Svintozelskiy S."/>
            <person name="Yucha M.L."/>
            <person name="Manna D.P."/>
            <person name="Pidcock K.A."/>
            <person name="Laing C.E."/>
            <person name="Schaff J.E."/>
            <person name="Dashiell C.L."/>
            <person name="Macialek J.A."/>
            <person name="Anders K.R."/>
            <person name="Braun M.A."/>
            <person name="Delesalle V.A."/>
            <person name="Hughes L.E."/>
            <person name="Ware V.C."/>
            <person name="Bradley K.W."/>
            <person name="Barker L.P."/>
            <person name="Asai D.J."/>
            <person name="Bowman C.A."/>
            <person name="Russell D.A."/>
            <person name="Pope W.H."/>
            <person name="Jacobs-Sera D."/>
            <person name="Hendrix R.W."/>
            <person name="Hatfull G.F."/>
        </authorList>
    </citation>
    <scope>NUCLEOTIDE SEQUENCE [LARGE SCALE GENOMIC DNA]</scope>
</reference>
<organism evidence="1 2">
    <name type="scientific">Streptomyces phage Jay2Jay</name>
    <dbReference type="NCBI Taxonomy" id="1556290"/>
    <lineage>
        <taxon>Viruses</taxon>
        <taxon>Duplodnaviria</taxon>
        <taxon>Heunggongvirae</taxon>
        <taxon>Uroviricota</taxon>
        <taxon>Caudoviricetes</taxon>
        <taxon>Stanwilliamsviridae</taxon>
        <taxon>Boydwoodruffvirinae</taxon>
        <taxon>Samistivirus</taxon>
        <taxon>Samistivirus jay2jay</taxon>
    </lineage>
</organism>
<sequence length="68" mass="7454">MSYKAETFTRTGNGKMADNIKALAKQCGLTINSFSANGWVLKTITITVYGHQDDIVRFETQLPSGVQS</sequence>
<gene>
    <name evidence="1" type="primary">132</name>
    <name evidence="1" type="ORF">PBI_JAY2JAY_132</name>
</gene>
<keyword evidence="2" id="KW-1185">Reference proteome</keyword>
<dbReference type="OrthoDB" id="25786at10239"/>
<dbReference type="KEGG" id="vg:26796861"/>
<name>A0A0A0RM71_9CAUD</name>
<dbReference type="EMBL" id="KM652554">
    <property type="protein sequence ID" value="AIW02620.1"/>
    <property type="molecule type" value="Genomic_DNA"/>
</dbReference>
<evidence type="ECO:0000313" key="2">
    <source>
        <dbReference type="Proteomes" id="UP000030200"/>
    </source>
</evidence>
<evidence type="ECO:0000313" key="1">
    <source>
        <dbReference type="EMBL" id="AIW02620.1"/>
    </source>
</evidence>
<dbReference type="RefSeq" id="YP_009225847.1">
    <property type="nucleotide sequence ID" value="NC_029098.1"/>
</dbReference>
<protein>
    <submittedName>
        <fullName evidence="1">Uncharacterized protein</fullName>
    </submittedName>
</protein>
<dbReference type="Proteomes" id="UP000030200">
    <property type="component" value="Segment"/>
</dbReference>